<evidence type="ECO:0000259" key="7">
    <source>
        <dbReference type="PROSITE" id="PS50975"/>
    </source>
</evidence>
<dbReference type="PANTHER" id="PTHR45870">
    <property type="entry name" value="TUBULIN MONOGLYCYLASE TTLL3"/>
    <property type="match status" value="1"/>
</dbReference>
<accession>A0A6G0YZB9</accession>
<dbReference type="Proteomes" id="UP000478052">
    <property type="component" value="Unassembled WGS sequence"/>
</dbReference>
<dbReference type="GO" id="GO:0005524">
    <property type="term" value="F:ATP binding"/>
    <property type="evidence" value="ECO:0007669"/>
    <property type="project" value="UniProtKB-UniRule"/>
</dbReference>
<keyword evidence="4 6" id="KW-0547">Nucleotide-binding</keyword>
<keyword evidence="3" id="KW-0436">Ligase</keyword>
<comment type="caution">
    <text evidence="8">The sequence shown here is derived from an EMBL/GenBank/DDBJ whole genome shotgun (WGS) entry which is preliminary data.</text>
</comment>
<dbReference type="OrthoDB" id="202825at2759"/>
<evidence type="ECO:0000256" key="6">
    <source>
        <dbReference type="PROSITE-ProRule" id="PRU00409"/>
    </source>
</evidence>
<keyword evidence="9" id="KW-1185">Reference proteome</keyword>
<keyword evidence="2" id="KW-0963">Cytoplasm</keyword>
<organism evidence="8 9">
    <name type="scientific">Aphis craccivora</name>
    <name type="common">Cowpea aphid</name>
    <dbReference type="NCBI Taxonomy" id="307492"/>
    <lineage>
        <taxon>Eukaryota</taxon>
        <taxon>Metazoa</taxon>
        <taxon>Ecdysozoa</taxon>
        <taxon>Arthropoda</taxon>
        <taxon>Hexapoda</taxon>
        <taxon>Insecta</taxon>
        <taxon>Pterygota</taxon>
        <taxon>Neoptera</taxon>
        <taxon>Paraneoptera</taxon>
        <taxon>Hemiptera</taxon>
        <taxon>Sternorrhyncha</taxon>
        <taxon>Aphidomorpha</taxon>
        <taxon>Aphidoidea</taxon>
        <taxon>Aphididae</taxon>
        <taxon>Aphidini</taxon>
        <taxon>Aphis</taxon>
        <taxon>Aphis</taxon>
    </lineage>
</organism>
<dbReference type="AlphaFoldDB" id="A0A6G0YZB9"/>
<protein>
    <submittedName>
        <fullName evidence="8">Tubulin glycylase 3A-like</fullName>
    </submittedName>
</protein>
<dbReference type="GO" id="GO:0070736">
    <property type="term" value="F:protein-glycine ligase activity, initiating"/>
    <property type="evidence" value="ECO:0007669"/>
    <property type="project" value="TreeGrafter"/>
</dbReference>
<gene>
    <name evidence="8" type="ORF">FWK35_00024844</name>
</gene>
<comment type="subcellular location">
    <subcellularLocation>
        <location evidence="1">Cytoplasm</location>
    </subcellularLocation>
</comment>
<feature type="domain" description="ATP-grasp" evidence="7">
    <location>
        <begin position="639"/>
        <end position="686"/>
    </location>
</feature>
<proteinExistence type="predicted"/>
<evidence type="ECO:0000313" key="9">
    <source>
        <dbReference type="Proteomes" id="UP000478052"/>
    </source>
</evidence>
<dbReference type="Gene3D" id="3.30.470.20">
    <property type="entry name" value="ATP-grasp fold, B domain"/>
    <property type="match status" value="1"/>
</dbReference>
<keyword evidence="5 6" id="KW-0067">ATP-binding</keyword>
<dbReference type="InterPro" id="IPR004344">
    <property type="entry name" value="TTL/TTLL_fam"/>
</dbReference>
<dbReference type="Pfam" id="PF03133">
    <property type="entry name" value="TTL"/>
    <property type="match status" value="1"/>
</dbReference>
<dbReference type="GO" id="GO:0046872">
    <property type="term" value="F:metal ion binding"/>
    <property type="evidence" value="ECO:0007669"/>
    <property type="project" value="InterPro"/>
</dbReference>
<dbReference type="SUPFAM" id="SSF56059">
    <property type="entry name" value="Glutathione synthetase ATP-binding domain-like"/>
    <property type="match status" value="1"/>
</dbReference>
<evidence type="ECO:0000313" key="8">
    <source>
        <dbReference type="EMBL" id="KAF0763572.1"/>
    </source>
</evidence>
<evidence type="ECO:0000256" key="1">
    <source>
        <dbReference type="ARBA" id="ARBA00004496"/>
    </source>
</evidence>
<dbReference type="PROSITE" id="PS51221">
    <property type="entry name" value="TTL"/>
    <property type="match status" value="1"/>
</dbReference>
<dbReference type="PANTHER" id="PTHR45870:SF2">
    <property type="entry name" value="TUBULIN MONOGLYCYLASE TTLL3"/>
    <property type="match status" value="1"/>
</dbReference>
<dbReference type="GO" id="GO:0003341">
    <property type="term" value="P:cilium movement"/>
    <property type="evidence" value="ECO:0007669"/>
    <property type="project" value="TreeGrafter"/>
</dbReference>
<sequence>MQSDGGRSGFKTKSSALRWAKRTVSAAGFAGKMVDKRMRDAAFKRVEKSPLLKTIEKNARRPPGVAIVAAAPADKSSTSDDELVGGNVEPLETYEPTWTVENYMRLLRESLMKECKSHLNDSCRGAVAQSMTSTSELEKDEVAALVKRATNAIQKKLSNSLEIYIAQYYTIDLYRRPNTPTGVKMALDRHHRAKRIFSIQGYYPIIAEELKKIGWVEKRNPNFKPLNYEYLFTTLTLTNSRSTCNVKSPPSLTSTTVESLIIENIENSYLWLIIKDISPNYIFTTNRYDINCNKINDVTIFSQLNNLSFCSKVELAGTVKAISKNVNIKFPRTYNISDTRTMDFFIKDYRFTALLGSLKNILMSKNSQKTMFSENGTIPYEMIDFIEQRCWEFVHAYQTEEESEMLWFTTILEDCWNKFMVWYYEIIEELATIRVCNTFQINDIYERFDGLERKIKTFCPQFFIDGDTNLWIVKPSNRCSGIGITLERRFNNILKTIKEPNKLNKTFIIQKYIEKPLLIFNVKVDLRQYVLVTNTYPMQIWMYKEGYVRFCSKKFTVQDLCEEVHLSNVRVQSINRKYRVHGVPEECMWDFAQFKEYLKSIEKGDKWHTSIYPTICETISTILIKSFKQNIGKTFAFQLFGADFILTEHFEPWLIEINSNPGLNPTTSIIARIATMLLKDIIKVTVDFPLNSNAETGLFENIYSDTLVKHCNAEKNITKEYYYYQSPKKTKQLNKQSHKEYAVFADCTSDYDKSNSIIIPFNKPTLHRQYYVDNEYNTEPEFEKAIREQSVCGRKQISKRVNFIRVMVLLIRNSKS</sequence>
<dbReference type="GO" id="GO:0015630">
    <property type="term" value="C:microtubule cytoskeleton"/>
    <property type="evidence" value="ECO:0007669"/>
    <property type="project" value="TreeGrafter"/>
</dbReference>
<dbReference type="InterPro" id="IPR051437">
    <property type="entry name" value="TTLL_monoglycylase"/>
</dbReference>
<dbReference type="EMBL" id="VUJU01001850">
    <property type="protein sequence ID" value="KAF0763572.1"/>
    <property type="molecule type" value="Genomic_DNA"/>
</dbReference>
<evidence type="ECO:0000256" key="2">
    <source>
        <dbReference type="ARBA" id="ARBA00022490"/>
    </source>
</evidence>
<evidence type="ECO:0000256" key="5">
    <source>
        <dbReference type="ARBA" id="ARBA00022840"/>
    </source>
</evidence>
<dbReference type="GO" id="GO:0005930">
    <property type="term" value="C:axoneme"/>
    <property type="evidence" value="ECO:0007669"/>
    <property type="project" value="TreeGrafter"/>
</dbReference>
<name>A0A6G0YZB9_APHCR</name>
<evidence type="ECO:0000256" key="3">
    <source>
        <dbReference type="ARBA" id="ARBA00022598"/>
    </source>
</evidence>
<evidence type="ECO:0000256" key="4">
    <source>
        <dbReference type="ARBA" id="ARBA00022741"/>
    </source>
</evidence>
<dbReference type="InterPro" id="IPR011761">
    <property type="entry name" value="ATP-grasp"/>
</dbReference>
<reference evidence="8 9" key="1">
    <citation type="submission" date="2019-08" db="EMBL/GenBank/DDBJ databases">
        <title>Whole genome of Aphis craccivora.</title>
        <authorList>
            <person name="Voronova N.V."/>
            <person name="Shulinski R.S."/>
            <person name="Bandarenka Y.V."/>
            <person name="Zhorov D.G."/>
            <person name="Warner D."/>
        </authorList>
    </citation>
    <scope>NUCLEOTIDE SEQUENCE [LARGE SCALE GENOMIC DNA]</scope>
    <source>
        <strain evidence="8">180601</strain>
        <tissue evidence="8">Whole Body</tissue>
    </source>
</reference>
<dbReference type="GO" id="GO:0060271">
    <property type="term" value="P:cilium assembly"/>
    <property type="evidence" value="ECO:0007669"/>
    <property type="project" value="TreeGrafter"/>
</dbReference>
<dbReference type="PROSITE" id="PS50975">
    <property type="entry name" value="ATP_GRASP"/>
    <property type="match status" value="1"/>
</dbReference>